<dbReference type="InterPro" id="IPR029441">
    <property type="entry name" value="Cass2"/>
</dbReference>
<sequence>MQTRVQEVKDFVIAGLAIHETRTDDISEQWEELAEVLEDYDVNHDVLYGVCVNLTEDGINYLAGIKDNYMPEGVANETVEIAAGKYLIGELDSIDDIEDAYRELNANQNYEHRPGISFEKYKGRNLENIEVWIPIK</sequence>
<dbReference type="InterPro" id="IPR011256">
    <property type="entry name" value="Reg_factor_effector_dom_sf"/>
</dbReference>
<proteinExistence type="predicted"/>
<dbReference type="AlphaFoldDB" id="A0A2U3ALS6"/>
<dbReference type="Gene3D" id="3.20.80.10">
    <property type="entry name" value="Regulatory factor, effector binding domain"/>
    <property type="match status" value="1"/>
</dbReference>
<feature type="domain" description="AraC effector-binding" evidence="1">
    <location>
        <begin position="1"/>
        <end position="136"/>
    </location>
</feature>
<dbReference type="SUPFAM" id="SSF55136">
    <property type="entry name" value="Probable bacterial effector-binding domain"/>
    <property type="match status" value="1"/>
</dbReference>
<evidence type="ECO:0000259" key="1">
    <source>
        <dbReference type="SMART" id="SM00871"/>
    </source>
</evidence>
<dbReference type="EMBL" id="QFVR01000008">
    <property type="protein sequence ID" value="PWI25484.1"/>
    <property type="molecule type" value="Genomic_DNA"/>
</dbReference>
<gene>
    <name evidence="2" type="ORF">DEX24_07710</name>
</gene>
<keyword evidence="3" id="KW-1185">Reference proteome</keyword>
<organism evidence="2 3">
    <name type="scientific">Kurthia sibirica</name>
    <dbReference type="NCBI Taxonomy" id="202750"/>
    <lineage>
        <taxon>Bacteria</taxon>
        <taxon>Bacillati</taxon>
        <taxon>Bacillota</taxon>
        <taxon>Bacilli</taxon>
        <taxon>Bacillales</taxon>
        <taxon>Caryophanaceae</taxon>
        <taxon>Kurthia</taxon>
    </lineage>
</organism>
<accession>A0A2U3ALS6</accession>
<name>A0A2U3ALS6_9BACL</name>
<evidence type="ECO:0000313" key="3">
    <source>
        <dbReference type="Proteomes" id="UP000245938"/>
    </source>
</evidence>
<dbReference type="RefSeq" id="WP_109305843.1">
    <property type="nucleotide sequence ID" value="NZ_BJUF01000018.1"/>
</dbReference>
<dbReference type="OrthoDB" id="9773308at2"/>
<dbReference type="Pfam" id="PF14526">
    <property type="entry name" value="Cass2"/>
    <property type="match status" value="1"/>
</dbReference>
<comment type="caution">
    <text evidence="2">The sequence shown here is derived from an EMBL/GenBank/DDBJ whole genome shotgun (WGS) entry which is preliminary data.</text>
</comment>
<evidence type="ECO:0000313" key="2">
    <source>
        <dbReference type="EMBL" id="PWI25484.1"/>
    </source>
</evidence>
<dbReference type="Proteomes" id="UP000245938">
    <property type="component" value="Unassembled WGS sequence"/>
</dbReference>
<dbReference type="SMART" id="SM00871">
    <property type="entry name" value="AraC_E_bind"/>
    <property type="match status" value="1"/>
</dbReference>
<dbReference type="InterPro" id="IPR010499">
    <property type="entry name" value="AraC_E-bd"/>
</dbReference>
<protein>
    <submittedName>
        <fullName evidence="2">MerR family transcriptional regulator</fullName>
    </submittedName>
</protein>
<reference evidence="2 3" key="1">
    <citation type="submission" date="2018-05" db="EMBL/GenBank/DDBJ databases">
        <title>Kurthia sibirica genome sequence.</title>
        <authorList>
            <person name="Maclea K.S."/>
            <person name="Goen A.E."/>
        </authorList>
    </citation>
    <scope>NUCLEOTIDE SEQUENCE [LARGE SCALE GENOMIC DNA]</scope>
    <source>
        <strain evidence="2 3">ATCC 49154</strain>
    </source>
</reference>